<dbReference type="Gene3D" id="3.60.10.10">
    <property type="entry name" value="Endonuclease/exonuclease/phosphatase"/>
    <property type="match status" value="1"/>
</dbReference>
<reference evidence="1" key="1">
    <citation type="submission" date="2023-03" db="EMBL/GenBank/DDBJ databases">
        <title>Massive genome expansion in bonnet fungi (Mycena s.s.) driven by repeated elements and novel gene families across ecological guilds.</title>
        <authorList>
            <consortium name="Lawrence Berkeley National Laboratory"/>
            <person name="Harder C.B."/>
            <person name="Miyauchi S."/>
            <person name="Viragh M."/>
            <person name="Kuo A."/>
            <person name="Thoen E."/>
            <person name="Andreopoulos B."/>
            <person name="Lu D."/>
            <person name="Skrede I."/>
            <person name="Drula E."/>
            <person name="Henrissat B."/>
            <person name="Morin E."/>
            <person name="Kohler A."/>
            <person name="Barry K."/>
            <person name="LaButti K."/>
            <person name="Morin E."/>
            <person name="Salamov A."/>
            <person name="Lipzen A."/>
            <person name="Mereny Z."/>
            <person name="Hegedus B."/>
            <person name="Baldrian P."/>
            <person name="Stursova M."/>
            <person name="Weitz H."/>
            <person name="Taylor A."/>
            <person name="Grigoriev I.V."/>
            <person name="Nagy L.G."/>
            <person name="Martin F."/>
            <person name="Kauserud H."/>
        </authorList>
    </citation>
    <scope>NUCLEOTIDE SEQUENCE</scope>
    <source>
        <strain evidence="1">CBHHK188m</strain>
    </source>
</reference>
<gene>
    <name evidence="1" type="ORF">DFH07DRAFT_693893</name>
</gene>
<sequence length="119" mass="13301">VCVIGDLNGRTRDRRADKKLHPLRFSLDTTVNTQGRAILRIAADHGLRILNGDSRFGNGSWGWTFTQIPKGKLCRSVIDYALCDLPACAMVENFEACNVNDEWSDHAPLILRMCIPDTT</sequence>
<proteinExistence type="predicted"/>
<keyword evidence="2" id="KW-1185">Reference proteome</keyword>
<evidence type="ECO:0008006" key="3">
    <source>
        <dbReference type="Google" id="ProtNLM"/>
    </source>
</evidence>
<feature type="non-terminal residue" evidence="1">
    <location>
        <position position="119"/>
    </location>
</feature>
<accession>A0AAD7HWR0</accession>
<name>A0AAD7HWR0_9AGAR</name>
<dbReference type="EMBL" id="JARJLG010000193">
    <property type="protein sequence ID" value="KAJ7730087.1"/>
    <property type="molecule type" value="Genomic_DNA"/>
</dbReference>
<feature type="non-terminal residue" evidence="1">
    <location>
        <position position="1"/>
    </location>
</feature>
<dbReference type="SUPFAM" id="SSF56219">
    <property type="entry name" value="DNase I-like"/>
    <property type="match status" value="1"/>
</dbReference>
<protein>
    <recommendedName>
        <fullName evidence="3">Endonuclease/exonuclease/phosphatase domain-containing protein</fullName>
    </recommendedName>
</protein>
<evidence type="ECO:0000313" key="1">
    <source>
        <dbReference type="EMBL" id="KAJ7730087.1"/>
    </source>
</evidence>
<organism evidence="1 2">
    <name type="scientific">Mycena maculata</name>
    <dbReference type="NCBI Taxonomy" id="230809"/>
    <lineage>
        <taxon>Eukaryota</taxon>
        <taxon>Fungi</taxon>
        <taxon>Dikarya</taxon>
        <taxon>Basidiomycota</taxon>
        <taxon>Agaricomycotina</taxon>
        <taxon>Agaricomycetes</taxon>
        <taxon>Agaricomycetidae</taxon>
        <taxon>Agaricales</taxon>
        <taxon>Marasmiineae</taxon>
        <taxon>Mycenaceae</taxon>
        <taxon>Mycena</taxon>
    </lineage>
</organism>
<dbReference type="AlphaFoldDB" id="A0AAD7HWR0"/>
<comment type="caution">
    <text evidence="1">The sequence shown here is derived from an EMBL/GenBank/DDBJ whole genome shotgun (WGS) entry which is preliminary data.</text>
</comment>
<dbReference type="InterPro" id="IPR036691">
    <property type="entry name" value="Endo/exonu/phosph_ase_sf"/>
</dbReference>
<evidence type="ECO:0000313" key="2">
    <source>
        <dbReference type="Proteomes" id="UP001215280"/>
    </source>
</evidence>
<dbReference type="Proteomes" id="UP001215280">
    <property type="component" value="Unassembled WGS sequence"/>
</dbReference>